<comment type="catalytic activity">
    <reaction evidence="2">
        <text>2 a mycocerosyl-[mycocerosic acid synthase] + a phenolphthiocerol = a dimycocerosyl phenolphthiocerol + 2 holo-[mycocerosic acid synthase].</text>
        <dbReference type="EC" id="2.3.1.282"/>
    </reaction>
</comment>
<evidence type="ECO:0000256" key="6">
    <source>
        <dbReference type="ARBA" id="ARBA00013449"/>
    </source>
</evidence>
<evidence type="ECO:0000256" key="1">
    <source>
        <dbReference type="ARBA" id="ARBA00000026"/>
    </source>
</evidence>
<organism evidence="14 16">
    <name type="scientific">Nocardia cyriacigeorgica</name>
    <dbReference type="NCBI Taxonomy" id="135487"/>
    <lineage>
        <taxon>Bacteria</taxon>
        <taxon>Bacillati</taxon>
        <taxon>Actinomycetota</taxon>
        <taxon>Actinomycetes</taxon>
        <taxon>Mycobacteriales</taxon>
        <taxon>Nocardiaceae</taxon>
        <taxon>Nocardia</taxon>
    </lineage>
</organism>
<keyword evidence="8 14" id="KW-0808">Transferase</keyword>
<evidence type="ECO:0000256" key="11">
    <source>
        <dbReference type="ARBA" id="ARBA00032317"/>
    </source>
</evidence>
<keyword evidence="7" id="KW-0443">Lipid metabolism</keyword>
<dbReference type="SUPFAM" id="SSF52777">
    <property type="entry name" value="CoA-dependent acyltransferases"/>
    <property type="match status" value="2"/>
</dbReference>
<dbReference type="Proteomes" id="UP000468928">
    <property type="component" value="Unassembled WGS sequence"/>
</dbReference>
<dbReference type="InterPro" id="IPR023213">
    <property type="entry name" value="CAT-like_dom_sf"/>
</dbReference>
<evidence type="ECO:0000256" key="8">
    <source>
        <dbReference type="ARBA" id="ARBA00022679"/>
    </source>
</evidence>
<evidence type="ECO:0000313" key="14">
    <source>
        <dbReference type="EMBL" id="NEW48002.1"/>
    </source>
</evidence>
<feature type="domain" description="Phthiocerol/phthiodiolone dimycocerosyl transferase C-terminal" evidence="13">
    <location>
        <begin position="226"/>
        <end position="419"/>
    </location>
</feature>
<dbReference type="InterPro" id="IPR031641">
    <property type="entry name" value="PapA_C"/>
</dbReference>
<evidence type="ECO:0000256" key="5">
    <source>
        <dbReference type="ARBA" id="ARBA00012866"/>
    </source>
</evidence>
<protein>
    <recommendedName>
        <fullName evidence="6">Phthiocerol/phthiodiolone dimycocerosyl transferase</fullName>
        <ecNumber evidence="5">2.3.1.282</ecNumber>
    </recommendedName>
    <alternativeName>
        <fullName evidence="12">Acyltransferase PapA5</fullName>
    </alternativeName>
    <alternativeName>
        <fullName evidence="10">Phthiocerol/phthiodiolone O-acyltransferase</fullName>
    </alternativeName>
    <alternativeName>
        <fullName evidence="11">Polyketide synthase-associated protein A5</fullName>
    </alternativeName>
</protein>
<dbReference type="AlphaFoldDB" id="A0A6P1DHX7"/>
<comment type="caution">
    <text evidence="14">The sequence shown here is derived from an EMBL/GenBank/DDBJ whole genome shotgun (WGS) entry which is preliminary data.</text>
</comment>
<dbReference type="Gene3D" id="3.30.559.30">
    <property type="entry name" value="Nonribosomal peptide synthetase, condensation domain"/>
    <property type="match status" value="1"/>
</dbReference>
<dbReference type="EMBL" id="JAAGUX010000083">
    <property type="protein sequence ID" value="NEW59205.1"/>
    <property type="molecule type" value="Genomic_DNA"/>
</dbReference>
<dbReference type="EC" id="2.3.1.282" evidence="5"/>
<dbReference type="EMBL" id="JAAGUZ010000115">
    <property type="protein sequence ID" value="NEW48002.1"/>
    <property type="molecule type" value="Genomic_DNA"/>
</dbReference>
<evidence type="ECO:0000313" key="17">
    <source>
        <dbReference type="Proteomes" id="UP000470876"/>
    </source>
</evidence>
<keyword evidence="7" id="KW-0444">Lipid biosynthesis</keyword>
<evidence type="ECO:0000256" key="12">
    <source>
        <dbReference type="ARBA" id="ARBA00033407"/>
    </source>
</evidence>
<gene>
    <name evidence="14" type="ORF">GV789_26765</name>
    <name evidence="15" type="ORF">GV794_26740</name>
</gene>
<comment type="catalytic activity">
    <reaction evidence="1">
        <text>2 a mycocerosyl-[mycocerosic acid synthase] + a phthiocerol = a dimycocerosyl phthiocerol + 2 holo-[mycocerosic acid synthase].</text>
        <dbReference type="EC" id="2.3.1.282"/>
    </reaction>
</comment>
<proteinExistence type="inferred from homology"/>
<evidence type="ECO:0000256" key="9">
    <source>
        <dbReference type="ARBA" id="ARBA00023315"/>
    </source>
</evidence>
<comment type="catalytic activity">
    <reaction evidence="3">
        <text>2 a mycocerosyl-[mycocerosic acid synthase] + a phthiodiolone = a dimycocerosyl phthiodiolone + 2 holo-[mycocerosic acid synthase].</text>
        <dbReference type="EC" id="2.3.1.282"/>
    </reaction>
</comment>
<evidence type="ECO:0000256" key="7">
    <source>
        <dbReference type="ARBA" id="ARBA00022516"/>
    </source>
</evidence>
<keyword evidence="9 14" id="KW-0012">Acyltransferase</keyword>
<evidence type="ECO:0000256" key="2">
    <source>
        <dbReference type="ARBA" id="ARBA00000625"/>
    </source>
</evidence>
<dbReference type="Pfam" id="PF16911">
    <property type="entry name" value="PapA_C"/>
    <property type="match status" value="1"/>
</dbReference>
<evidence type="ECO:0000256" key="4">
    <source>
        <dbReference type="ARBA" id="ARBA00006558"/>
    </source>
</evidence>
<evidence type="ECO:0000256" key="10">
    <source>
        <dbReference type="ARBA" id="ARBA00030465"/>
    </source>
</evidence>
<comment type="similarity">
    <text evidence="4">Belongs to the acyltransferase PapA5 family.</text>
</comment>
<evidence type="ECO:0000313" key="16">
    <source>
        <dbReference type="Proteomes" id="UP000468928"/>
    </source>
</evidence>
<sequence>MPNRNVLGPRGFARGPLLPHACGVLWDEGDVVRLLAPSEQRFVRHGTYTGRSVAVAGRLDTSALSVAFATLLCAYPVLVCRIGIDQYGRGYLLRPASSVPVPMLSRSGDPDELTMPAHRLDPAEQLAYLDVVLGSGDRSRVTMYVHHGVADGGHSVELFARLWDCYTDQITSVPGAVTSFDYPMPLEWFAAQRGIGRHTRSGFEDVARPLPPATSGGGDDAPADGVLVRPRRLHLDPAATARIVELSRWHRVTVNALLTAALLRAYAGVAGGVGGVPVPVGCLYPVDLRGRLSPPVAAAAGTNMAGLASFAADVDRAGCIVELAQRISTRLHEDLVTGTVQQSVLHFPDYFGEHRIHSLAGHIAITNTGVVPHFRTPDTLGVTDYEIVYLSAHPRRSLGPSAAVTFLAYTFAARLTVAMLGGPFPAEDLLGAVDAELTTTPVEVGRGQFV</sequence>
<dbReference type="Gene3D" id="3.30.559.10">
    <property type="entry name" value="Chloramphenicol acetyltransferase-like domain"/>
    <property type="match status" value="1"/>
</dbReference>
<dbReference type="Proteomes" id="UP000470876">
    <property type="component" value="Unassembled WGS sequence"/>
</dbReference>
<evidence type="ECO:0000259" key="13">
    <source>
        <dbReference type="Pfam" id="PF16911"/>
    </source>
</evidence>
<reference evidence="16 17" key="1">
    <citation type="submission" date="2020-01" db="EMBL/GenBank/DDBJ databases">
        <title>Genetics and antimicrobial susceptibilities of Nocardia species isolated from the soil; a comparison with species isolated from humans.</title>
        <authorList>
            <person name="Carrasco G."/>
            <person name="Monzon S."/>
            <person name="Sansegundo M."/>
            <person name="Garcia E."/>
            <person name="Garrido N."/>
            <person name="Medina M.J."/>
            <person name="Villalon P."/>
            <person name="Ramirez-Arocha A.C."/>
            <person name="Jimenez P."/>
            <person name="Cuesta I."/>
            <person name="Valdezate S."/>
        </authorList>
    </citation>
    <scope>NUCLEOTIDE SEQUENCE [LARGE SCALE GENOMIC DNA]</scope>
    <source>
        <strain evidence="14 16">CNM20110639</strain>
        <strain evidence="15 17">CNM20110649</strain>
    </source>
</reference>
<accession>A0A6P1DHX7</accession>
<dbReference type="GO" id="GO:0016746">
    <property type="term" value="F:acyltransferase activity"/>
    <property type="evidence" value="ECO:0007669"/>
    <property type="project" value="UniProtKB-KW"/>
</dbReference>
<keyword evidence="17" id="KW-1185">Reference proteome</keyword>
<evidence type="ECO:0000256" key="3">
    <source>
        <dbReference type="ARBA" id="ARBA00001907"/>
    </source>
</evidence>
<name>A0A6P1DHX7_9NOCA</name>
<evidence type="ECO:0000313" key="15">
    <source>
        <dbReference type="EMBL" id="NEW59205.1"/>
    </source>
</evidence>